<dbReference type="InterPro" id="IPR004108">
    <property type="entry name" value="Fe_hydrogenase_lsu_C"/>
</dbReference>
<evidence type="ECO:0000256" key="1">
    <source>
        <dbReference type="ARBA" id="ARBA00022485"/>
    </source>
</evidence>
<dbReference type="InterPro" id="IPR009016">
    <property type="entry name" value="Fe_hydrogenase"/>
</dbReference>
<gene>
    <name evidence="9" type="ORF">DYE49_00620</name>
</gene>
<dbReference type="NCBIfam" id="NF040763">
    <property type="entry name" value="FeFe_hydrog_A6"/>
    <property type="match status" value="1"/>
</dbReference>
<dbReference type="InterPro" id="IPR036010">
    <property type="entry name" value="2Fe-2S_ferredoxin-like_sf"/>
</dbReference>
<evidence type="ECO:0000313" key="9">
    <source>
        <dbReference type="EMBL" id="QOS39034.1"/>
    </source>
</evidence>
<keyword evidence="4" id="KW-0408">Iron</keyword>
<dbReference type="InterPro" id="IPR019574">
    <property type="entry name" value="NADH_UbQ_OxRdtase_Gsu_4Fe4S-bd"/>
</dbReference>
<dbReference type="PROSITE" id="PS51839">
    <property type="entry name" value="4FE4S_HC3"/>
    <property type="match status" value="1"/>
</dbReference>
<dbReference type="InterPro" id="IPR003149">
    <property type="entry name" value="Fe_hydrogenase_ssu"/>
</dbReference>
<evidence type="ECO:0000259" key="7">
    <source>
        <dbReference type="PROSITE" id="PS51379"/>
    </source>
</evidence>
<feature type="domain" description="4Fe-4S ferredoxin-type" evidence="7">
    <location>
        <begin position="184"/>
        <end position="213"/>
    </location>
</feature>
<dbReference type="KEGG" id="trc:DYE49_00620"/>
<dbReference type="Pfam" id="PF12838">
    <property type="entry name" value="Fer4_7"/>
    <property type="match status" value="1"/>
</dbReference>
<dbReference type="Proteomes" id="UP000593591">
    <property type="component" value="Chromosome"/>
</dbReference>
<proteinExistence type="predicted"/>
<dbReference type="InterPro" id="IPR017900">
    <property type="entry name" value="4Fe4S_Fe_S_CS"/>
</dbReference>
<protein>
    <submittedName>
        <fullName evidence="9">4Fe-4S dicluster domain-containing protein</fullName>
    </submittedName>
</protein>
<keyword evidence="3" id="KW-0677">Repeat</keyword>
<dbReference type="AlphaFoldDB" id="A0A7M1XHU9"/>
<keyword evidence="2" id="KW-0479">Metal-binding</keyword>
<dbReference type="InterPro" id="IPR001041">
    <property type="entry name" value="2Fe-2S_ferredoxin-type"/>
</dbReference>
<dbReference type="PANTHER" id="PTHR11615">
    <property type="entry name" value="NITRATE, FORMATE, IRON DEHYDROGENASE"/>
    <property type="match status" value="1"/>
</dbReference>
<dbReference type="Pfam" id="PF10588">
    <property type="entry name" value="NADH-G_4Fe-4S_3"/>
    <property type="match status" value="1"/>
</dbReference>
<keyword evidence="1" id="KW-0004">4Fe-4S</keyword>
<dbReference type="FunFam" id="3.30.70.20:FF:000035">
    <property type="entry name" value="Iron hydrogenase 1"/>
    <property type="match status" value="1"/>
</dbReference>
<feature type="domain" description="4Fe-4S ferredoxin-type" evidence="7">
    <location>
        <begin position="141"/>
        <end position="171"/>
    </location>
</feature>
<dbReference type="Gene3D" id="3.40.50.1780">
    <property type="match status" value="1"/>
</dbReference>
<dbReference type="Pfam" id="PF13510">
    <property type="entry name" value="Fer2_4"/>
    <property type="match status" value="1"/>
</dbReference>
<dbReference type="SUPFAM" id="SSF54292">
    <property type="entry name" value="2Fe-2S ferredoxin-like"/>
    <property type="match status" value="1"/>
</dbReference>
<dbReference type="SUPFAM" id="SSF54862">
    <property type="entry name" value="4Fe-4S ferredoxins"/>
    <property type="match status" value="1"/>
</dbReference>
<dbReference type="GO" id="GO:0051539">
    <property type="term" value="F:4 iron, 4 sulfur cluster binding"/>
    <property type="evidence" value="ECO:0007669"/>
    <property type="project" value="UniProtKB-KW"/>
</dbReference>
<evidence type="ECO:0000259" key="8">
    <source>
        <dbReference type="PROSITE" id="PS51839"/>
    </source>
</evidence>
<dbReference type="Gene3D" id="3.10.20.740">
    <property type="match status" value="1"/>
</dbReference>
<dbReference type="InterPro" id="IPR013352">
    <property type="entry name" value="Fe_hydrogenase_subset"/>
</dbReference>
<reference evidence="9 10" key="1">
    <citation type="submission" date="2018-08" db="EMBL/GenBank/DDBJ databases">
        <title>The first complete genome of Treponema rectale (CHPAT), a commensal spirochete of the bovine rectum.</title>
        <authorList>
            <person name="Staton G.J."/>
            <person name="Clegg S.R."/>
            <person name="Carter S.D."/>
            <person name="Radford A.D."/>
            <person name="Darby A."/>
            <person name="Hall N."/>
            <person name="Birtles R.J."/>
            <person name="Evans N.J."/>
        </authorList>
    </citation>
    <scope>NUCLEOTIDE SEQUENCE [LARGE SCALE GENOMIC DNA]</scope>
    <source>
        <strain evidence="9 10">CHPA</strain>
    </source>
</reference>
<keyword evidence="5" id="KW-0411">Iron-sulfur</keyword>
<organism evidence="9 10">
    <name type="scientific">Treponema rectale</name>
    <dbReference type="NCBI Taxonomy" id="744512"/>
    <lineage>
        <taxon>Bacteria</taxon>
        <taxon>Pseudomonadati</taxon>
        <taxon>Spirochaetota</taxon>
        <taxon>Spirochaetia</taxon>
        <taxon>Spirochaetales</taxon>
        <taxon>Treponemataceae</taxon>
        <taxon>Treponema</taxon>
    </lineage>
</organism>
<feature type="domain" description="2Fe-2S ferredoxin-type" evidence="6">
    <location>
        <begin position="3"/>
        <end position="82"/>
    </location>
</feature>
<dbReference type="InterPro" id="IPR017896">
    <property type="entry name" value="4Fe4S_Fe-S-bd"/>
</dbReference>
<accession>A0A7M1XHU9</accession>
<evidence type="ECO:0000259" key="6">
    <source>
        <dbReference type="PROSITE" id="PS51085"/>
    </source>
</evidence>
<evidence type="ECO:0000256" key="3">
    <source>
        <dbReference type="ARBA" id="ARBA00022737"/>
    </source>
</evidence>
<dbReference type="SMART" id="SM00902">
    <property type="entry name" value="Fe_hyd_SSU"/>
    <property type="match status" value="1"/>
</dbReference>
<dbReference type="Gene3D" id="3.30.70.20">
    <property type="match status" value="1"/>
</dbReference>
<dbReference type="EMBL" id="CP031517">
    <property type="protein sequence ID" value="QOS39034.1"/>
    <property type="molecule type" value="Genomic_DNA"/>
</dbReference>
<dbReference type="SUPFAM" id="SSF53920">
    <property type="entry name" value="Fe-only hydrogenase"/>
    <property type="match status" value="1"/>
</dbReference>
<dbReference type="Gene3D" id="4.10.260.20">
    <property type="entry name" value="Iron hydrogenase, small subunit"/>
    <property type="match status" value="1"/>
</dbReference>
<dbReference type="NCBIfam" id="TIGR02512">
    <property type="entry name" value="FeFe_hydrog_A"/>
    <property type="match status" value="1"/>
</dbReference>
<evidence type="ECO:0000256" key="5">
    <source>
        <dbReference type="ARBA" id="ARBA00023014"/>
    </source>
</evidence>
<dbReference type="PROSITE" id="PS00198">
    <property type="entry name" value="4FE4S_FER_1"/>
    <property type="match status" value="1"/>
</dbReference>
<dbReference type="PROSITE" id="PS51379">
    <property type="entry name" value="4FE4S_FER_2"/>
    <property type="match status" value="2"/>
</dbReference>
<dbReference type="CDD" id="cd00207">
    <property type="entry name" value="fer2"/>
    <property type="match status" value="1"/>
</dbReference>
<name>A0A7M1XHU9_9SPIR</name>
<dbReference type="GO" id="GO:0005506">
    <property type="term" value="F:iron ion binding"/>
    <property type="evidence" value="ECO:0007669"/>
    <property type="project" value="InterPro"/>
</dbReference>
<dbReference type="PROSITE" id="PS51085">
    <property type="entry name" value="2FE2S_FER_2"/>
    <property type="match status" value="1"/>
</dbReference>
<evidence type="ECO:0000256" key="4">
    <source>
        <dbReference type="ARBA" id="ARBA00023004"/>
    </source>
</evidence>
<dbReference type="SMART" id="SM00929">
    <property type="entry name" value="NADH-G_4Fe-4S_3"/>
    <property type="match status" value="1"/>
</dbReference>
<feature type="domain" description="4Fe-4S His(Cys)3-ligated-type" evidence="8">
    <location>
        <begin position="82"/>
        <end position="121"/>
    </location>
</feature>
<sequence>MANKITIYIENKPYLVDEGLTVLEACRTVGFYIPSLCNWRDHDCSLASCRVCLVKVEGERRLIPSCAYNIKEGMHISINDPDAVAARRTSVELLLSNHSMNCQSCRKNGICELLEVSRQVGARPEQYQGAKTPVTLDEVAPGIIRDTSKCILCGRCVEACKKTQGIGILGFQNRGFNTIVGPTENRSFNNVPCIQCGQCTLVCPTGALMEHNNIPELDQAKKEGKTIIAFAAPAVRAAIGEEFGAKIGTNSTGKLAAAMRRLGFDKVFDLNFAADVTIMEEANEFVRRFSQHAPSPMITSCSPGWINYIELNYPKLLPHLSTCKSPQQMFGALLKSYYAQKHGIDRANLFVVSIIPCTAKKYEVQRPEMVTDGLKDVDLALTTRELAQLIRRSGIVWNRLPDEDFDHDIVGENTGAGVIFGVTGGVMEAAVRTAYHILTGAEMEPVDFTPVRGLEAVKEANVDIQGTKVRLAVTSGMINAKKLLDEIEAGNLKYDFVEIMGCPGGCINGGGQPYVFPQMLPNEDHDIWYTYREKRAAVLYEEDKKKPLRRSHLNPDVQQLYKEFLGIPGSPIAEKLLHTSYNANREQYPDVKSDNENN</sequence>
<dbReference type="GO" id="GO:0008901">
    <property type="term" value="F:ferredoxin hydrogenase activity"/>
    <property type="evidence" value="ECO:0007669"/>
    <property type="project" value="InterPro"/>
</dbReference>
<dbReference type="InterPro" id="IPR049830">
    <property type="entry name" value="HndD"/>
</dbReference>
<dbReference type="Gene3D" id="3.40.950.10">
    <property type="entry name" value="Fe-only Hydrogenase (Larger Subunit), Chain L, domain 3"/>
    <property type="match status" value="1"/>
</dbReference>
<evidence type="ECO:0000313" key="10">
    <source>
        <dbReference type="Proteomes" id="UP000593591"/>
    </source>
</evidence>
<dbReference type="InterPro" id="IPR036991">
    <property type="entry name" value="Fe_hydrogenase_ssu_sf"/>
</dbReference>
<dbReference type="InterPro" id="IPR050340">
    <property type="entry name" value="Cytosolic_Fe-S_CAF"/>
</dbReference>
<evidence type="ECO:0000256" key="2">
    <source>
        <dbReference type="ARBA" id="ARBA00022723"/>
    </source>
</evidence>
<dbReference type="Pfam" id="PF02256">
    <property type="entry name" value="Fe_hyd_SSU"/>
    <property type="match status" value="1"/>
</dbReference>
<dbReference type="Pfam" id="PF02906">
    <property type="entry name" value="Fe_hyd_lg_C"/>
    <property type="match status" value="1"/>
</dbReference>